<accession>F8P5T0</accession>
<gene>
    <name evidence="2" type="ORF">SERLADRAFT_441180</name>
</gene>
<proteinExistence type="predicted"/>
<evidence type="ECO:0000256" key="1">
    <source>
        <dbReference type="SAM" id="MobiDB-lite"/>
    </source>
</evidence>
<evidence type="ECO:0000313" key="2">
    <source>
        <dbReference type="EMBL" id="EGO21967.1"/>
    </source>
</evidence>
<dbReference type="EMBL" id="GL945438">
    <property type="protein sequence ID" value="EGO21967.1"/>
    <property type="molecule type" value="Genomic_DNA"/>
</dbReference>
<protein>
    <submittedName>
        <fullName evidence="2">Uncharacterized protein</fullName>
    </submittedName>
</protein>
<dbReference type="OrthoDB" id="10261556at2759"/>
<dbReference type="KEGG" id="sla:SERLADRAFT_441180"/>
<feature type="region of interest" description="Disordered" evidence="1">
    <location>
        <begin position="27"/>
        <end position="77"/>
    </location>
</feature>
<organism>
    <name type="scientific">Serpula lacrymans var. lacrymans (strain S7.9)</name>
    <name type="common">Dry rot fungus</name>
    <dbReference type="NCBI Taxonomy" id="578457"/>
    <lineage>
        <taxon>Eukaryota</taxon>
        <taxon>Fungi</taxon>
        <taxon>Dikarya</taxon>
        <taxon>Basidiomycota</taxon>
        <taxon>Agaricomycotina</taxon>
        <taxon>Agaricomycetes</taxon>
        <taxon>Agaricomycetidae</taxon>
        <taxon>Boletales</taxon>
        <taxon>Coniophorineae</taxon>
        <taxon>Serpulaceae</taxon>
        <taxon>Serpula</taxon>
    </lineage>
</organism>
<name>F8P5T0_SERL9</name>
<sequence length="135" mass="14809">MGRAVQNPELDGVAIYFVEPKYLDKNKGKAKRKCSSNNKGKQLMNKQKRLGTGRVAQEDEGGDIADNDSKMSDVDDDTEDITNDVEIHGVDSQLPNITKESTAVVGPHTNCLIPDAPTNTKYEVNAMETYINAHS</sequence>
<reference evidence="2" key="1">
    <citation type="submission" date="2011-04" db="EMBL/GenBank/DDBJ databases">
        <title>Evolution of plant cell wall degrading machinery underlies the functional diversity of forest fungi.</title>
        <authorList>
            <consortium name="US DOE Joint Genome Institute (JGI-PGF)"/>
            <person name="Eastwood D.C."/>
            <person name="Floudas D."/>
            <person name="Binder M."/>
            <person name="Majcherczyk A."/>
            <person name="Schneider P."/>
            <person name="Aerts A."/>
            <person name="Asiegbu F.O."/>
            <person name="Baker S.E."/>
            <person name="Barry K."/>
            <person name="Bendiksby M."/>
            <person name="Blumentritt M."/>
            <person name="Coutinho P.M."/>
            <person name="Cullen D."/>
            <person name="Cullen D."/>
            <person name="Gathman A."/>
            <person name="Goodell B."/>
            <person name="Henrissat B."/>
            <person name="Ihrmark K."/>
            <person name="Kauserud H."/>
            <person name="Kohler A."/>
            <person name="LaButti K."/>
            <person name="Lapidus A."/>
            <person name="Lavin J.L."/>
            <person name="Lee Y.-H."/>
            <person name="Lindquist E."/>
            <person name="Lilly W."/>
            <person name="Lucas S."/>
            <person name="Morin E."/>
            <person name="Murat C."/>
            <person name="Oguiza J.A."/>
            <person name="Park J."/>
            <person name="Pisabarro A.G."/>
            <person name="Riley R."/>
            <person name="Rosling A."/>
            <person name="Salamov A."/>
            <person name="Schmidt O."/>
            <person name="Schmutz J."/>
            <person name="Skrede I."/>
            <person name="Stenlid J."/>
            <person name="Wiebenga A."/>
            <person name="Xie X."/>
            <person name="Kues U."/>
            <person name="Hibbett D.S."/>
            <person name="Hoffmeister D."/>
            <person name="Hogberg N."/>
            <person name="Martin F."/>
            <person name="Grigoriev I.V."/>
            <person name="Watkinson S.C."/>
        </authorList>
    </citation>
    <scope>NUCLEOTIDE SEQUENCE</scope>
    <source>
        <strain evidence="2">S7.9</strain>
    </source>
</reference>
<dbReference type="Proteomes" id="UP000008064">
    <property type="component" value="Unassembled WGS sequence"/>
</dbReference>
<dbReference type="RefSeq" id="XP_007321753.1">
    <property type="nucleotide sequence ID" value="XM_007321691.1"/>
</dbReference>
<dbReference type="GeneID" id="18815498"/>
<dbReference type="HOGENOM" id="CLU_1887012_0_0_1"/>
<dbReference type="AlphaFoldDB" id="F8P5T0"/>